<dbReference type="RefSeq" id="WP_302120324.1">
    <property type="nucleotide sequence ID" value="NZ_SJPU01000003.1"/>
</dbReference>
<accession>A0A5C6BHI2</accession>
<protein>
    <recommendedName>
        <fullName evidence="3">N-acetyltransferase domain-containing protein</fullName>
    </recommendedName>
</protein>
<organism evidence="1 2">
    <name type="scientific">Allorhodopirellula heiligendammensis</name>
    <dbReference type="NCBI Taxonomy" id="2714739"/>
    <lineage>
        <taxon>Bacteria</taxon>
        <taxon>Pseudomonadati</taxon>
        <taxon>Planctomycetota</taxon>
        <taxon>Planctomycetia</taxon>
        <taxon>Pirellulales</taxon>
        <taxon>Pirellulaceae</taxon>
        <taxon>Allorhodopirellula</taxon>
    </lineage>
</organism>
<comment type="caution">
    <text evidence="1">The sequence shown here is derived from an EMBL/GenBank/DDBJ whole genome shotgun (WGS) entry which is preliminary data.</text>
</comment>
<name>A0A5C6BHI2_9BACT</name>
<gene>
    <name evidence="1" type="ORF">Poly21_50440</name>
</gene>
<dbReference type="AlphaFoldDB" id="A0A5C6BHI2"/>
<proteinExistence type="predicted"/>
<keyword evidence="2" id="KW-1185">Reference proteome</keyword>
<sequence>MNVVHALKEAPSAELASALRTFESEFRYPLGESEWFRISHGDDYTQFFRAIGDTRCFVAVRDGAVGGVISIARCGLRIQGGDRIEAAYIADLKLRQPPVGRTLLGLLREAVQWGRGGASKAGFSIVMDGTNRRPTSYTGRLGIPTYGELARLTILRIPALSTAPESGVRDSPLDEVQRCFEELTDRGIAILGGDPFLRSAWQPRGLLLSNGRACGVLEDTFRCKRLFDQDGNEMLSAHLSLFGYQSTEDAVSLLKFATNQCHLRGLPAMFVAVPRADSDSIVRRLGSANDIVTAPATIFGTGLPDSLDWYVNTAEI</sequence>
<evidence type="ECO:0000313" key="2">
    <source>
        <dbReference type="Proteomes" id="UP000319908"/>
    </source>
</evidence>
<dbReference type="EMBL" id="SJPU01000003">
    <property type="protein sequence ID" value="TWU11137.1"/>
    <property type="molecule type" value="Genomic_DNA"/>
</dbReference>
<evidence type="ECO:0008006" key="3">
    <source>
        <dbReference type="Google" id="ProtNLM"/>
    </source>
</evidence>
<reference evidence="1 2" key="1">
    <citation type="journal article" date="2020" name="Antonie Van Leeuwenhoek">
        <title>Rhodopirellula heiligendammensis sp. nov., Rhodopirellula pilleata sp. nov., and Rhodopirellula solitaria sp. nov. isolated from natural or artificial marine surfaces in Northern Germany and California, USA, and emended description of the genus Rhodopirellula.</title>
        <authorList>
            <person name="Kallscheuer N."/>
            <person name="Wiegand S."/>
            <person name="Jogler M."/>
            <person name="Boedeker C."/>
            <person name="Peeters S.H."/>
            <person name="Rast P."/>
            <person name="Heuer A."/>
            <person name="Jetten M.S.M."/>
            <person name="Rohde M."/>
            <person name="Jogler C."/>
        </authorList>
    </citation>
    <scope>NUCLEOTIDE SEQUENCE [LARGE SCALE GENOMIC DNA]</scope>
    <source>
        <strain evidence="1 2">Poly21</strain>
    </source>
</reference>
<evidence type="ECO:0000313" key="1">
    <source>
        <dbReference type="EMBL" id="TWU11137.1"/>
    </source>
</evidence>
<dbReference type="Proteomes" id="UP000319908">
    <property type="component" value="Unassembled WGS sequence"/>
</dbReference>